<evidence type="ECO:0000313" key="2">
    <source>
        <dbReference type="EMBL" id="KAF7811887.1"/>
    </source>
</evidence>
<evidence type="ECO:0000313" key="3">
    <source>
        <dbReference type="Proteomes" id="UP000634136"/>
    </source>
</evidence>
<dbReference type="Proteomes" id="UP000634136">
    <property type="component" value="Unassembled WGS sequence"/>
</dbReference>
<keyword evidence="3" id="KW-1185">Reference proteome</keyword>
<gene>
    <name evidence="2" type="ORF">G2W53_032863</name>
</gene>
<dbReference type="AlphaFoldDB" id="A0A834SZ12"/>
<sequence length="72" mass="7840">MGMALDGGERLKPVTGPGQASGGEKRRWPVREVGARAWPWGLMCSSWWLKNDYGVCPFKPSSPVVLKSLPIG</sequence>
<reference evidence="2" key="1">
    <citation type="submission" date="2020-09" db="EMBL/GenBank/DDBJ databases">
        <title>Genome-Enabled Discovery of Anthraquinone Biosynthesis in Senna tora.</title>
        <authorList>
            <person name="Kang S.-H."/>
            <person name="Pandey R.P."/>
            <person name="Lee C.-M."/>
            <person name="Sim J.-S."/>
            <person name="Jeong J.-T."/>
            <person name="Choi B.-S."/>
            <person name="Jung M."/>
            <person name="Ginzburg D."/>
            <person name="Zhao K."/>
            <person name="Won S.Y."/>
            <person name="Oh T.-J."/>
            <person name="Yu Y."/>
            <person name="Kim N.-H."/>
            <person name="Lee O.R."/>
            <person name="Lee T.-H."/>
            <person name="Bashyal P."/>
            <person name="Kim T.-S."/>
            <person name="Lee W.-H."/>
            <person name="Kawkins C."/>
            <person name="Kim C.-K."/>
            <person name="Kim J.S."/>
            <person name="Ahn B.O."/>
            <person name="Rhee S.Y."/>
            <person name="Sohng J.K."/>
        </authorList>
    </citation>
    <scope>NUCLEOTIDE SEQUENCE</scope>
    <source>
        <tissue evidence="2">Leaf</tissue>
    </source>
</reference>
<dbReference type="EMBL" id="JAAIUW010000010">
    <property type="protein sequence ID" value="KAF7811887.1"/>
    <property type="molecule type" value="Genomic_DNA"/>
</dbReference>
<name>A0A834SZ12_9FABA</name>
<feature type="region of interest" description="Disordered" evidence="1">
    <location>
        <begin position="1"/>
        <end position="27"/>
    </location>
</feature>
<evidence type="ECO:0000256" key="1">
    <source>
        <dbReference type="SAM" id="MobiDB-lite"/>
    </source>
</evidence>
<protein>
    <submittedName>
        <fullName evidence="2">Uncharacterized protein</fullName>
    </submittedName>
</protein>
<accession>A0A834SZ12</accession>
<comment type="caution">
    <text evidence="2">The sequence shown here is derived from an EMBL/GenBank/DDBJ whole genome shotgun (WGS) entry which is preliminary data.</text>
</comment>
<proteinExistence type="predicted"/>
<organism evidence="2 3">
    <name type="scientific">Senna tora</name>
    <dbReference type="NCBI Taxonomy" id="362788"/>
    <lineage>
        <taxon>Eukaryota</taxon>
        <taxon>Viridiplantae</taxon>
        <taxon>Streptophyta</taxon>
        <taxon>Embryophyta</taxon>
        <taxon>Tracheophyta</taxon>
        <taxon>Spermatophyta</taxon>
        <taxon>Magnoliopsida</taxon>
        <taxon>eudicotyledons</taxon>
        <taxon>Gunneridae</taxon>
        <taxon>Pentapetalae</taxon>
        <taxon>rosids</taxon>
        <taxon>fabids</taxon>
        <taxon>Fabales</taxon>
        <taxon>Fabaceae</taxon>
        <taxon>Caesalpinioideae</taxon>
        <taxon>Cassia clade</taxon>
        <taxon>Senna</taxon>
    </lineage>
</organism>